<organism evidence="1 2">
    <name type="scientific">Lactarius akahatsu</name>
    <dbReference type="NCBI Taxonomy" id="416441"/>
    <lineage>
        <taxon>Eukaryota</taxon>
        <taxon>Fungi</taxon>
        <taxon>Dikarya</taxon>
        <taxon>Basidiomycota</taxon>
        <taxon>Agaricomycotina</taxon>
        <taxon>Agaricomycetes</taxon>
        <taxon>Russulales</taxon>
        <taxon>Russulaceae</taxon>
        <taxon>Lactarius</taxon>
    </lineage>
</organism>
<dbReference type="Proteomes" id="UP001201163">
    <property type="component" value="Unassembled WGS sequence"/>
</dbReference>
<evidence type="ECO:0008006" key="3">
    <source>
        <dbReference type="Google" id="ProtNLM"/>
    </source>
</evidence>
<name>A0AAD4QBC0_9AGAM</name>
<accession>A0AAD4QBC0</accession>
<comment type="caution">
    <text evidence="1">The sequence shown here is derived from an EMBL/GenBank/DDBJ whole genome shotgun (WGS) entry which is preliminary data.</text>
</comment>
<sequence>MPSSRSILRRSPYLGLVCPSYKPFWYDDGDLLLIVKDHVFRLRRATLFCSEIFRDMFTFARPSPEESFEGCTVIHLTDEPEDWMLLLQCLDDSHGNFWEKDEPTYDMIASILRLATKYEVSEVRACTIAKLHELWPLPASLETMDTRAFSPHRADAVALARQCDLPEILPAIFYSLAVDYTHSGGRVLPGRLSEPVDQRRLIVGAARLDAFFANALQRAQALGCCSGCRACIRERWSALLGGAWTLRAMYWQWEEIADEKAWNGLCMDCFCSYESFLEMTRTHLRDAIPGFFGL</sequence>
<dbReference type="SUPFAM" id="SSF54695">
    <property type="entry name" value="POZ domain"/>
    <property type="match status" value="1"/>
</dbReference>
<proteinExistence type="predicted"/>
<dbReference type="AlphaFoldDB" id="A0AAD4QBC0"/>
<protein>
    <recommendedName>
        <fullName evidence="3">BTB domain-containing protein</fullName>
    </recommendedName>
</protein>
<dbReference type="Gene3D" id="3.30.710.10">
    <property type="entry name" value="Potassium Channel Kv1.1, Chain A"/>
    <property type="match status" value="1"/>
</dbReference>
<dbReference type="EMBL" id="JAKELL010000053">
    <property type="protein sequence ID" value="KAH8986588.1"/>
    <property type="molecule type" value="Genomic_DNA"/>
</dbReference>
<keyword evidence="2" id="KW-1185">Reference proteome</keyword>
<evidence type="ECO:0000313" key="1">
    <source>
        <dbReference type="EMBL" id="KAH8986588.1"/>
    </source>
</evidence>
<gene>
    <name evidence="1" type="ORF">EDB92DRAFT_2069785</name>
</gene>
<dbReference type="InterPro" id="IPR011333">
    <property type="entry name" value="SKP1/BTB/POZ_sf"/>
</dbReference>
<evidence type="ECO:0000313" key="2">
    <source>
        <dbReference type="Proteomes" id="UP001201163"/>
    </source>
</evidence>
<reference evidence="1" key="1">
    <citation type="submission" date="2022-01" db="EMBL/GenBank/DDBJ databases">
        <title>Comparative genomics reveals a dynamic genome evolution in the ectomycorrhizal milk-cap (Lactarius) mushrooms.</title>
        <authorList>
            <consortium name="DOE Joint Genome Institute"/>
            <person name="Lebreton A."/>
            <person name="Tang N."/>
            <person name="Kuo A."/>
            <person name="LaButti K."/>
            <person name="Drula E."/>
            <person name="Barry K."/>
            <person name="Clum A."/>
            <person name="Lipzen A."/>
            <person name="Mousain D."/>
            <person name="Ng V."/>
            <person name="Wang R."/>
            <person name="Wang X."/>
            <person name="Dai Y."/>
            <person name="Henrissat B."/>
            <person name="Grigoriev I.V."/>
            <person name="Guerin-Laguette A."/>
            <person name="Yu F."/>
            <person name="Martin F.M."/>
        </authorList>
    </citation>
    <scope>NUCLEOTIDE SEQUENCE</scope>
    <source>
        <strain evidence="1">QP</strain>
    </source>
</reference>